<organism evidence="2 3">
    <name type="scientific">Pogonomyrmex barbatus</name>
    <name type="common">red harvester ant</name>
    <dbReference type="NCBI Taxonomy" id="144034"/>
    <lineage>
        <taxon>Eukaryota</taxon>
        <taxon>Metazoa</taxon>
        <taxon>Ecdysozoa</taxon>
        <taxon>Arthropoda</taxon>
        <taxon>Hexapoda</taxon>
        <taxon>Insecta</taxon>
        <taxon>Pterygota</taxon>
        <taxon>Neoptera</taxon>
        <taxon>Endopterygota</taxon>
        <taxon>Hymenoptera</taxon>
        <taxon>Apocrita</taxon>
        <taxon>Aculeata</taxon>
        <taxon>Formicoidea</taxon>
        <taxon>Formicidae</taxon>
        <taxon>Myrmicinae</taxon>
        <taxon>Pogonomyrmex</taxon>
    </lineage>
</organism>
<dbReference type="Proteomes" id="UP000504615">
    <property type="component" value="Unplaced"/>
</dbReference>
<evidence type="ECO:0000313" key="3">
    <source>
        <dbReference type="RefSeq" id="XP_011634056.1"/>
    </source>
</evidence>
<dbReference type="AlphaFoldDB" id="A0A6I9WQG7"/>
<keyword evidence="2" id="KW-1185">Reference proteome</keyword>
<feature type="signal peptide" evidence="1">
    <location>
        <begin position="1"/>
        <end position="21"/>
    </location>
</feature>
<gene>
    <name evidence="3" type="primary">LOC105425144</name>
</gene>
<dbReference type="GeneID" id="105425144"/>
<keyword evidence="1" id="KW-0732">Signal</keyword>
<sequence length="172" mass="19667">MTLRKVIVILIVFIWISDSLADYHHRSRRSGNEYILHRCTATAELIRKHRNEDVANISSRKTEEDLAQLQMQQRNSGFIATVPIDATQTSNQISSGIYRRMTHMRRRGSNGHARRITGKHLADTPLKTVNIDIPQDRPSAFKKKIPLPELVRDIASRKIDSSPHVIIIKSVI</sequence>
<reference evidence="3" key="1">
    <citation type="submission" date="2025-08" db="UniProtKB">
        <authorList>
            <consortium name="RefSeq"/>
        </authorList>
    </citation>
    <scope>IDENTIFICATION</scope>
</reference>
<name>A0A6I9WQG7_9HYME</name>
<feature type="chain" id="PRO_5026699634" evidence="1">
    <location>
        <begin position="22"/>
        <end position="172"/>
    </location>
</feature>
<dbReference type="KEGG" id="pbar:105425144"/>
<evidence type="ECO:0000313" key="2">
    <source>
        <dbReference type="Proteomes" id="UP000504615"/>
    </source>
</evidence>
<accession>A0A6I9WQG7</accession>
<proteinExistence type="predicted"/>
<dbReference type="RefSeq" id="XP_011634056.1">
    <property type="nucleotide sequence ID" value="XM_011635754.2"/>
</dbReference>
<evidence type="ECO:0000256" key="1">
    <source>
        <dbReference type="SAM" id="SignalP"/>
    </source>
</evidence>
<dbReference type="OrthoDB" id="7691162at2759"/>
<protein>
    <submittedName>
        <fullName evidence="3">Uncharacterized protein LOC105425144</fullName>
    </submittedName>
</protein>